<dbReference type="HOGENOM" id="CLU_004770_0_0_1"/>
<dbReference type="InParanoid" id="I2H5M4"/>
<dbReference type="InterPro" id="IPR037674">
    <property type="entry name" value="PIG-G_N"/>
</dbReference>
<evidence type="ECO:0000256" key="12">
    <source>
        <dbReference type="RuleBase" id="RU367106"/>
    </source>
</evidence>
<dbReference type="InterPro" id="IPR039527">
    <property type="entry name" value="PIGG/GPI7"/>
</dbReference>
<evidence type="ECO:0000256" key="9">
    <source>
        <dbReference type="ARBA" id="ARBA00022989"/>
    </source>
</evidence>
<protein>
    <recommendedName>
        <fullName evidence="4 12">GPI ethanolamine phosphate transferase 2</fullName>
    </recommendedName>
</protein>
<dbReference type="OrthoDB" id="272139at2759"/>
<evidence type="ECO:0000313" key="15">
    <source>
        <dbReference type="Proteomes" id="UP000002866"/>
    </source>
</evidence>
<evidence type="ECO:0000313" key="14">
    <source>
        <dbReference type="EMBL" id="CCH61676.1"/>
    </source>
</evidence>
<evidence type="ECO:0000256" key="11">
    <source>
        <dbReference type="ARBA" id="ARBA00023180"/>
    </source>
</evidence>
<feature type="transmembrane region" description="Helical" evidence="12">
    <location>
        <begin position="594"/>
        <end position="621"/>
    </location>
</feature>
<reference evidence="14 15" key="1">
    <citation type="journal article" date="2011" name="Proc. Natl. Acad. Sci. U.S.A.">
        <title>Evolutionary erosion of yeast sex chromosomes by mating-type switching accidents.</title>
        <authorList>
            <person name="Gordon J.L."/>
            <person name="Armisen D."/>
            <person name="Proux-Wera E."/>
            <person name="Oheigeartaigh S.S."/>
            <person name="Byrne K.P."/>
            <person name="Wolfe K.H."/>
        </authorList>
    </citation>
    <scope>NUCLEOTIDE SEQUENCE [LARGE SCALE GENOMIC DNA]</scope>
    <source>
        <strain evidence="15">ATCC 34711 / CBS 6284 / DSM 70876 / NBRC 10599 / NRRL Y-10934 / UCD 77-7</strain>
    </source>
</reference>
<dbReference type="PANTHER" id="PTHR23072:SF0">
    <property type="entry name" value="GPI ETHANOLAMINE PHOSPHATE TRANSFERASE 2"/>
    <property type="match status" value="1"/>
</dbReference>
<dbReference type="PANTHER" id="PTHR23072">
    <property type="entry name" value="PHOSPHATIDYLINOSITOL GLYCAN-RELATED"/>
    <property type="match status" value="1"/>
</dbReference>
<keyword evidence="10 12" id="KW-0472">Membrane</keyword>
<evidence type="ECO:0000256" key="2">
    <source>
        <dbReference type="ARBA" id="ARBA00004687"/>
    </source>
</evidence>
<comment type="pathway">
    <text evidence="2 12">Glycolipid biosynthesis; glycosylphosphatidylinositol-anchor biosynthesis.</text>
</comment>
<dbReference type="GeneID" id="14496785"/>
<organism evidence="14 15">
    <name type="scientific">Henningerozyma blattae (strain ATCC 34711 / CBS 6284 / DSM 70876 / NBRC 10599 / NRRL Y-10934 / UCD 77-7)</name>
    <name type="common">Yeast</name>
    <name type="synonym">Tetrapisispora blattae</name>
    <dbReference type="NCBI Taxonomy" id="1071380"/>
    <lineage>
        <taxon>Eukaryota</taxon>
        <taxon>Fungi</taxon>
        <taxon>Dikarya</taxon>
        <taxon>Ascomycota</taxon>
        <taxon>Saccharomycotina</taxon>
        <taxon>Saccharomycetes</taxon>
        <taxon>Saccharomycetales</taxon>
        <taxon>Saccharomycetaceae</taxon>
        <taxon>Henningerozyma</taxon>
    </lineage>
</organism>
<dbReference type="AlphaFoldDB" id="I2H5M4"/>
<dbReference type="Gene3D" id="3.40.720.10">
    <property type="entry name" value="Alkaline Phosphatase, subunit A"/>
    <property type="match status" value="1"/>
</dbReference>
<feature type="transmembrane region" description="Helical" evidence="12">
    <location>
        <begin position="461"/>
        <end position="476"/>
    </location>
</feature>
<dbReference type="GO" id="GO:0006506">
    <property type="term" value="P:GPI anchor biosynthetic process"/>
    <property type="evidence" value="ECO:0007669"/>
    <property type="project" value="UniProtKB-UniPathway"/>
</dbReference>
<dbReference type="Pfam" id="PF01663">
    <property type="entry name" value="Phosphodiest"/>
    <property type="match status" value="1"/>
</dbReference>
<comment type="function">
    <text evidence="12">Ethanolamine phosphate transferase involved in glycosylphosphatidylinositol-anchor biosynthesis. Transfers ethanolamine phosphate to the GPI second mannose.</text>
</comment>
<evidence type="ECO:0000256" key="7">
    <source>
        <dbReference type="ARBA" id="ARBA00022692"/>
    </source>
</evidence>
<feature type="transmembrane region" description="Helical" evidence="12">
    <location>
        <begin position="769"/>
        <end position="791"/>
    </location>
</feature>
<dbReference type="UniPathway" id="UPA00196"/>
<dbReference type="eggNOG" id="KOG2125">
    <property type="taxonomic scope" value="Eukaryota"/>
</dbReference>
<dbReference type="InterPro" id="IPR002591">
    <property type="entry name" value="Phosphodiest/P_Trfase"/>
</dbReference>
<dbReference type="InterPro" id="IPR045687">
    <property type="entry name" value="PIGG/GPI7_C"/>
</dbReference>
<evidence type="ECO:0000256" key="3">
    <source>
        <dbReference type="ARBA" id="ARBA00005315"/>
    </source>
</evidence>
<dbReference type="CDD" id="cd16024">
    <property type="entry name" value="GPI_EPT_2"/>
    <property type="match status" value="1"/>
</dbReference>
<accession>I2H5M4</accession>
<sequence>MRFKSLLICLSLQLAAVFIFCIGFFPQKSVLNGSSTFQIEKSLQQEAPPVFSKLILVVIDALRSDFIFDSNISNFPFTHSLLNNGNAWGFTAYSNPPTVTLPRLKGLTTGSTPNFLDAILNVAEDDNSSNLKDQDSLLNQFYLNNKKIRFFGDDTWLKLFPLDYFEEHEGTNSFFVSDFTQVDNNVTRHIPKQLQEKNDWDVLILHYLGLDHIGHKGGPRSKFMPTKHEEMDGIIRQLYENLDNDGLLCILGDHGMNELGNHGGSSNGETSAAMVFASPKLSNFELPSKQKEIKLPITKPSEDENSFKYLTEIQQVDFVPTIATLFNLPIPRNSVGIIIEPLLKLLRNSKLESIKLKENYKQLLDLAHIHSTMDDISSLEDFELFTKMVSIQEDLTRSATNYFYEFLAAGIISSIIGTILYAVLITKDLKFNGIEIISIIISLLIGLSMFGSSFVEEEHQIWWWIVTGLITLSLYLKPNTKLLHLTLFICVRLIRGWNNSGQKYVYESTISNILSRIEYKDMQWYLILATITFVSFNDSMKNLPTFAMSLSLGVLVFSFKVSWSITNGEKVPFVIKDMARTVVKLLFPDESKDIIFSLALNPLAQLFFHCTLGFLVIKLLIQKLKIDKTVDNIFDELTKVMNLVAIMQTRPSNIPMFCVFEIMKMILVKIIKHDYNSNPYVTSIASLVLQHFTFFQFGGTNSIATVDLSNAYNGVSENYNIYYVGLLMTIANFAPSIYWAVFSWDILYSYDTNSILRRQNFMKSKVLPLLFYFIIGCFLFLSCFILRYHLFIWSVFSPKLCYYVAWSIFMNCIVGWVFEGILVLAHW</sequence>
<gene>
    <name evidence="14" type="primary">TBLA0F01330</name>
    <name evidence="14" type="ORF">TBLA_0F01330</name>
</gene>
<keyword evidence="8 12" id="KW-0256">Endoplasmic reticulum</keyword>
<evidence type="ECO:0000256" key="10">
    <source>
        <dbReference type="ARBA" id="ARBA00023136"/>
    </source>
</evidence>
<keyword evidence="7 12" id="KW-0812">Transmembrane</keyword>
<dbReference type="GO" id="GO:0005789">
    <property type="term" value="C:endoplasmic reticulum membrane"/>
    <property type="evidence" value="ECO:0007669"/>
    <property type="project" value="UniProtKB-SubCell"/>
</dbReference>
<dbReference type="RefSeq" id="XP_004181195.1">
    <property type="nucleotide sequence ID" value="XM_004181147.1"/>
</dbReference>
<evidence type="ECO:0000256" key="6">
    <source>
        <dbReference type="ARBA" id="ARBA00022679"/>
    </source>
</evidence>
<evidence type="ECO:0000256" key="1">
    <source>
        <dbReference type="ARBA" id="ARBA00004477"/>
    </source>
</evidence>
<comment type="similarity">
    <text evidence="3 12">Belongs to the PIGG/PIGN/PIGO family. PIGG subfamily.</text>
</comment>
<dbReference type="GO" id="GO:0051267">
    <property type="term" value="F:CP2 mannose-ethanolamine phosphotransferase activity"/>
    <property type="evidence" value="ECO:0007669"/>
    <property type="project" value="EnsemblFungi"/>
</dbReference>
<name>I2H5M4_HENB6</name>
<dbReference type="FunCoup" id="I2H5M4">
    <property type="interactions" value="510"/>
</dbReference>
<dbReference type="SUPFAM" id="SSF53649">
    <property type="entry name" value="Alkaline phosphatase-like"/>
    <property type="match status" value="1"/>
</dbReference>
<dbReference type="GO" id="GO:0005886">
    <property type="term" value="C:plasma membrane"/>
    <property type="evidence" value="ECO:0007669"/>
    <property type="project" value="EnsemblFungi"/>
</dbReference>
<feature type="transmembrane region" description="Helical" evidence="12">
    <location>
        <begin position="543"/>
        <end position="563"/>
    </location>
</feature>
<keyword evidence="6 12" id="KW-0808">Transferase</keyword>
<dbReference type="InterPro" id="IPR017850">
    <property type="entry name" value="Alkaline_phosphatase_core_sf"/>
</dbReference>
<keyword evidence="11" id="KW-0325">Glycoprotein</keyword>
<keyword evidence="5 12" id="KW-0337">GPI-anchor biosynthesis</keyword>
<evidence type="ECO:0000256" key="5">
    <source>
        <dbReference type="ARBA" id="ARBA00022502"/>
    </source>
</evidence>
<evidence type="ECO:0000256" key="8">
    <source>
        <dbReference type="ARBA" id="ARBA00022824"/>
    </source>
</evidence>
<dbReference type="STRING" id="1071380.I2H5M4"/>
<comment type="subcellular location">
    <subcellularLocation>
        <location evidence="1 12">Endoplasmic reticulum membrane</location>
        <topology evidence="1 12">Multi-pass membrane protein</topology>
    </subcellularLocation>
</comment>
<feature type="transmembrane region" description="Helical" evidence="12">
    <location>
        <begin position="721"/>
        <end position="748"/>
    </location>
</feature>
<feature type="transmembrane region" description="Helical" evidence="12">
    <location>
        <begin position="436"/>
        <end position="455"/>
    </location>
</feature>
<dbReference type="Proteomes" id="UP000002866">
    <property type="component" value="Chromosome 6"/>
</dbReference>
<evidence type="ECO:0000259" key="13">
    <source>
        <dbReference type="Pfam" id="PF19316"/>
    </source>
</evidence>
<keyword evidence="9 12" id="KW-1133">Transmembrane helix</keyword>
<evidence type="ECO:0000256" key="4">
    <source>
        <dbReference type="ARBA" id="ARBA00020830"/>
    </source>
</evidence>
<dbReference type="OMA" id="SWNQTGQ"/>
<dbReference type="KEGG" id="tbl:TBLA_0F01330"/>
<feature type="domain" description="GPI ethanolamine phosphate transferase 2 C-terminal" evidence="13">
    <location>
        <begin position="399"/>
        <end position="824"/>
    </location>
</feature>
<keyword evidence="15" id="KW-1185">Reference proteome</keyword>
<feature type="transmembrane region" description="Helical" evidence="12">
    <location>
        <begin position="402"/>
        <end position="424"/>
    </location>
</feature>
<dbReference type="Pfam" id="PF19316">
    <property type="entry name" value="PIGO_PIGG"/>
    <property type="match status" value="1"/>
</dbReference>
<dbReference type="EMBL" id="HE806321">
    <property type="protein sequence ID" value="CCH61676.1"/>
    <property type="molecule type" value="Genomic_DNA"/>
</dbReference>
<feature type="transmembrane region" description="Helical" evidence="12">
    <location>
        <begin position="803"/>
        <end position="825"/>
    </location>
</feature>
<proteinExistence type="inferred from homology"/>